<sequence length="62" mass="6751">MVQDALLVALVGMAVFFLLIPASIWLLKSALRVEEPAEPVEEEIETNEQSGRSEPPRQGSSA</sequence>
<evidence type="ECO:0000313" key="4">
    <source>
        <dbReference type="Proteomes" id="UP000289691"/>
    </source>
</evidence>
<keyword evidence="2" id="KW-1133">Transmembrane helix</keyword>
<dbReference type="EMBL" id="RDFA01000001">
    <property type="protein sequence ID" value="RXK51301.1"/>
    <property type="molecule type" value="Genomic_DNA"/>
</dbReference>
<keyword evidence="4" id="KW-1185">Reference proteome</keyword>
<gene>
    <name evidence="3" type="ORF">EAF64_01270</name>
</gene>
<dbReference type="Proteomes" id="UP000289691">
    <property type="component" value="Unassembled WGS sequence"/>
</dbReference>
<dbReference type="AlphaFoldDB" id="A0A498L1Y2"/>
<evidence type="ECO:0000313" key="3">
    <source>
        <dbReference type="EMBL" id="RXK51301.1"/>
    </source>
</evidence>
<accession>A0A498L1Y2</accession>
<feature type="region of interest" description="Disordered" evidence="1">
    <location>
        <begin position="36"/>
        <end position="62"/>
    </location>
</feature>
<keyword evidence="2" id="KW-0472">Membrane</keyword>
<evidence type="ECO:0000256" key="2">
    <source>
        <dbReference type="SAM" id="Phobius"/>
    </source>
</evidence>
<dbReference type="RefSeq" id="WP_129067167.1">
    <property type="nucleotide sequence ID" value="NZ_RDFA01000001.1"/>
</dbReference>
<feature type="compositionally biased region" description="Acidic residues" evidence="1">
    <location>
        <begin position="36"/>
        <end position="46"/>
    </location>
</feature>
<protein>
    <submittedName>
        <fullName evidence="3">Uncharacterized protein</fullName>
    </submittedName>
</protein>
<dbReference type="OrthoDB" id="238466at2157"/>
<proteinExistence type="predicted"/>
<reference evidence="3 4" key="1">
    <citation type="submission" date="2019-01" db="EMBL/GenBank/DDBJ databases">
        <title>Halorientalis sp. F13-25 a new haloarchaeum isolated from hypersaline water.</title>
        <authorList>
            <person name="Ana D.-V."/>
            <person name="Cristina S.-P."/>
            <person name="Antonio V."/>
        </authorList>
    </citation>
    <scope>NUCLEOTIDE SEQUENCE [LARGE SCALE GENOMIC DNA]</scope>
    <source>
        <strain evidence="3 4">F13-25</strain>
    </source>
</reference>
<name>A0A498L1Y2_9EURY</name>
<comment type="caution">
    <text evidence="3">The sequence shown here is derived from an EMBL/GenBank/DDBJ whole genome shotgun (WGS) entry which is preliminary data.</text>
</comment>
<feature type="transmembrane region" description="Helical" evidence="2">
    <location>
        <begin position="6"/>
        <end position="27"/>
    </location>
</feature>
<keyword evidence="2" id="KW-0812">Transmembrane</keyword>
<evidence type="ECO:0000256" key="1">
    <source>
        <dbReference type="SAM" id="MobiDB-lite"/>
    </source>
</evidence>
<organism evidence="3 4">
    <name type="scientific">Halorientalis pallida</name>
    <dbReference type="NCBI Taxonomy" id="2479928"/>
    <lineage>
        <taxon>Archaea</taxon>
        <taxon>Methanobacteriati</taxon>
        <taxon>Methanobacteriota</taxon>
        <taxon>Stenosarchaea group</taxon>
        <taxon>Halobacteria</taxon>
        <taxon>Halobacteriales</taxon>
        <taxon>Haloarculaceae</taxon>
        <taxon>Halorientalis</taxon>
    </lineage>
</organism>